<keyword evidence="5" id="KW-0175">Coiled coil</keyword>
<comment type="subcellular location">
    <subcellularLocation>
        <location evidence="1">Nucleus</location>
    </subcellularLocation>
</comment>
<evidence type="ECO:0000313" key="9">
    <source>
        <dbReference type="Proteomes" id="UP000069940"/>
    </source>
</evidence>
<feature type="region of interest" description="Disordered" evidence="6">
    <location>
        <begin position="333"/>
        <end position="422"/>
    </location>
</feature>
<evidence type="ECO:0000256" key="2">
    <source>
        <dbReference type="ARBA" id="ARBA00010979"/>
    </source>
</evidence>
<sequence>MPDKLSIYDVGDRYDISESENEYDEREKKLLKNIRSSTGKGRRRQDEEDEEVLGFDDDDDEEYDDNEEDDFDEIRKFEHDSDIEDKEDDDDLPDRKAWGSKARAFYGADYVDQDYDSLTAQEEERARLEEIEAKEIQQRLAKELNEADFSLDVFVPEQEVVDEKKSGKKKKEKTEIKLKADLSDLSERQKRELFRKEAPEFDGLVEDFERNLEECHEVLEPVLKYLKEKDVKDHPFVELLRMRYKMGLSYCNNIGFYLLLKSKKMKVKNHPVVKRMVQMKQLLVELEQKYENSIKSQVEELLGHIAAGDELVFEEAPLAVEKSKQKKKKLLMLEDMEEGDQVGDEDEIGDSEEDGSSEEDEPSAKKVRLEESDSEEGQEQGDEEMAPEEGDEEATEGDSKRKITYQMAKNKGLTARKKKDQRNIRVKNRRKFQKALVRRKGTVRAVRTETTRYAGEATGIKAFIKRSIKIK</sequence>
<keyword evidence="4" id="KW-0539">Nucleus</keyword>
<evidence type="ECO:0000256" key="6">
    <source>
        <dbReference type="SAM" id="MobiDB-lite"/>
    </source>
</evidence>
<organism evidence="8 9">
    <name type="scientific">Aedes albopictus</name>
    <name type="common">Asian tiger mosquito</name>
    <name type="synonym">Stegomyia albopicta</name>
    <dbReference type="NCBI Taxonomy" id="7160"/>
    <lineage>
        <taxon>Eukaryota</taxon>
        <taxon>Metazoa</taxon>
        <taxon>Ecdysozoa</taxon>
        <taxon>Arthropoda</taxon>
        <taxon>Hexapoda</taxon>
        <taxon>Insecta</taxon>
        <taxon>Pterygota</taxon>
        <taxon>Neoptera</taxon>
        <taxon>Endopterygota</taxon>
        <taxon>Diptera</taxon>
        <taxon>Nematocera</taxon>
        <taxon>Culicoidea</taxon>
        <taxon>Culicidae</taxon>
        <taxon>Culicinae</taxon>
        <taxon>Aedini</taxon>
        <taxon>Aedes</taxon>
        <taxon>Stegomyia</taxon>
    </lineage>
</organism>
<dbReference type="Pfam" id="PF09368">
    <property type="entry name" value="Sas10"/>
    <property type="match status" value="1"/>
</dbReference>
<dbReference type="EnsemblMetazoa" id="AALFPA23_010156.R14131">
    <property type="protein sequence ID" value="AALFPA23_010156.P14131"/>
    <property type="gene ID" value="AALFPA23_010156"/>
</dbReference>
<feature type="domain" description="Sas10 C-terminal" evidence="7">
    <location>
        <begin position="398"/>
        <end position="470"/>
    </location>
</feature>
<evidence type="ECO:0000256" key="5">
    <source>
        <dbReference type="SAM" id="Coils"/>
    </source>
</evidence>
<dbReference type="Proteomes" id="UP000069940">
    <property type="component" value="Unassembled WGS sequence"/>
</dbReference>
<dbReference type="PANTHER" id="PTHR13237:SF8">
    <property type="entry name" value="SOMETHING ABOUT SILENCING PROTEIN 10"/>
    <property type="match status" value="1"/>
</dbReference>
<comment type="similarity">
    <text evidence="2">Belongs to the SAS10 family.</text>
</comment>
<reference evidence="8" key="2">
    <citation type="submission" date="2025-05" db="UniProtKB">
        <authorList>
            <consortium name="EnsemblMetazoa"/>
        </authorList>
    </citation>
    <scope>IDENTIFICATION</scope>
    <source>
        <strain evidence="8">Foshan</strain>
    </source>
</reference>
<feature type="compositionally biased region" description="Acidic residues" evidence="6">
    <location>
        <begin position="47"/>
        <end position="72"/>
    </location>
</feature>
<feature type="compositionally biased region" description="Acidic residues" evidence="6">
    <location>
        <begin position="334"/>
        <end position="361"/>
    </location>
</feature>
<protein>
    <recommendedName>
        <fullName evidence="7">Sas10 C-terminal domain-containing protein</fullName>
    </recommendedName>
</protein>
<dbReference type="InterPro" id="IPR018972">
    <property type="entry name" value="Sas10_C_dom"/>
</dbReference>
<dbReference type="PANTHER" id="PTHR13237">
    <property type="entry name" value="SOMETHING ABOUT SILENCING PROTEIN 10-RELATED"/>
    <property type="match status" value="1"/>
</dbReference>
<proteinExistence type="inferred from homology"/>
<evidence type="ECO:0000256" key="3">
    <source>
        <dbReference type="ARBA" id="ARBA00022553"/>
    </source>
</evidence>
<feature type="compositionally biased region" description="Basic and acidic residues" evidence="6">
    <location>
        <begin position="362"/>
        <end position="371"/>
    </location>
</feature>
<feature type="compositionally biased region" description="Acidic residues" evidence="6">
    <location>
        <begin position="372"/>
        <end position="396"/>
    </location>
</feature>
<dbReference type="Pfam" id="PF04000">
    <property type="entry name" value="Sas10_Utp3"/>
    <property type="match status" value="1"/>
</dbReference>
<dbReference type="GeneID" id="109415723"/>
<feature type="coiled-coil region" evidence="5">
    <location>
        <begin position="118"/>
        <end position="146"/>
    </location>
</feature>
<evidence type="ECO:0000256" key="4">
    <source>
        <dbReference type="ARBA" id="ARBA00023242"/>
    </source>
</evidence>
<dbReference type="RefSeq" id="XP_019545200.3">
    <property type="nucleotide sequence ID" value="XM_019689655.3"/>
</dbReference>
<keyword evidence="9" id="KW-1185">Reference proteome</keyword>
<feature type="compositionally biased region" description="Acidic residues" evidence="6">
    <location>
        <begin position="81"/>
        <end position="92"/>
    </location>
</feature>
<evidence type="ECO:0000259" key="7">
    <source>
        <dbReference type="Pfam" id="PF09368"/>
    </source>
</evidence>
<name>A0ABM1YL52_AEDAL</name>
<dbReference type="InterPro" id="IPR007146">
    <property type="entry name" value="Sas10/Utp3/C1D"/>
</dbReference>
<reference evidence="9" key="1">
    <citation type="journal article" date="2015" name="Proc. Natl. Acad. Sci. U.S.A.">
        <title>Genome sequence of the Asian Tiger mosquito, Aedes albopictus, reveals insights into its biology, genetics, and evolution.</title>
        <authorList>
            <person name="Chen X.G."/>
            <person name="Jiang X."/>
            <person name="Gu J."/>
            <person name="Xu M."/>
            <person name="Wu Y."/>
            <person name="Deng Y."/>
            <person name="Zhang C."/>
            <person name="Bonizzoni M."/>
            <person name="Dermauw W."/>
            <person name="Vontas J."/>
            <person name="Armbruster P."/>
            <person name="Huang X."/>
            <person name="Yang Y."/>
            <person name="Zhang H."/>
            <person name="He W."/>
            <person name="Peng H."/>
            <person name="Liu Y."/>
            <person name="Wu K."/>
            <person name="Chen J."/>
            <person name="Lirakis M."/>
            <person name="Topalis P."/>
            <person name="Van Leeuwen T."/>
            <person name="Hall A.B."/>
            <person name="Jiang X."/>
            <person name="Thorpe C."/>
            <person name="Mueller R.L."/>
            <person name="Sun C."/>
            <person name="Waterhouse R.M."/>
            <person name="Yan G."/>
            <person name="Tu Z.J."/>
            <person name="Fang X."/>
            <person name="James A.A."/>
        </authorList>
    </citation>
    <scope>NUCLEOTIDE SEQUENCE [LARGE SCALE GENOMIC DNA]</scope>
    <source>
        <strain evidence="9">Foshan</strain>
    </source>
</reference>
<keyword evidence="3" id="KW-0597">Phosphoprotein</keyword>
<accession>A0ABM1YL52</accession>
<evidence type="ECO:0000313" key="8">
    <source>
        <dbReference type="EnsemblMetazoa" id="AALFPA23_010156.P14131"/>
    </source>
</evidence>
<evidence type="ECO:0000256" key="1">
    <source>
        <dbReference type="ARBA" id="ARBA00004123"/>
    </source>
</evidence>
<feature type="region of interest" description="Disordered" evidence="6">
    <location>
        <begin position="1"/>
        <end position="96"/>
    </location>
</feature>